<dbReference type="KEGG" id="qsa:O6P43_001445"/>
<dbReference type="InterPro" id="IPR032675">
    <property type="entry name" value="LRR_dom_sf"/>
</dbReference>
<proteinExistence type="predicted"/>
<dbReference type="PANTHER" id="PTHR47186">
    <property type="entry name" value="LEUCINE-RICH REPEAT-CONTAINING PROTEIN 57"/>
    <property type="match status" value="1"/>
</dbReference>
<dbReference type="Proteomes" id="UP001163823">
    <property type="component" value="Chromosome 1"/>
</dbReference>
<reference evidence="2 3" key="1">
    <citation type="journal article" date="2023" name="Science">
        <title>Elucidation of the pathway for biosynthesis of saponin adjuvants from the soapbark tree.</title>
        <authorList>
            <person name="Reed J."/>
            <person name="Orme A."/>
            <person name="El-Demerdash A."/>
            <person name="Owen C."/>
            <person name="Martin L.B.B."/>
            <person name="Misra R.C."/>
            <person name="Kikuchi S."/>
            <person name="Rejzek M."/>
            <person name="Martin A.C."/>
            <person name="Harkess A."/>
            <person name="Leebens-Mack J."/>
            <person name="Louveau T."/>
            <person name="Stephenson M.J."/>
            <person name="Osbourn A."/>
        </authorList>
    </citation>
    <scope>NUCLEOTIDE SEQUENCE [LARGE SCALE GENOMIC DNA]</scope>
    <source>
        <strain evidence="2">S10</strain>
    </source>
</reference>
<evidence type="ECO:0000313" key="2">
    <source>
        <dbReference type="EMBL" id="KAJ7982304.1"/>
    </source>
</evidence>
<evidence type="ECO:0000313" key="3">
    <source>
        <dbReference type="Proteomes" id="UP001163823"/>
    </source>
</evidence>
<gene>
    <name evidence="2" type="ORF">O6P43_001445</name>
</gene>
<name>A0AAD7QJ29_QUISA</name>
<evidence type="ECO:0000259" key="1">
    <source>
        <dbReference type="Pfam" id="PF25019"/>
    </source>
</evidence>
<dbReference type="Gene3D" id="3.80.10.10">
    <property type="entry name" value="Ribonuclease Inhibitor"/>
    <property type="match status" value="1"/>
</dbReference>
<dbReference type="AlphaFoldDB" id="A0AAD7QJ29"/>
<feature type="domain" description="R13L1/DRL21-like LRR repeat region" evidence="1">
    <location>
        <begin position="1"/>
        <end position="90"/>
    </location>
</feature>
<protein>
    <submittedName>
        <fullName evidence="2">Disease resistance protein</fullName>
    </submittedName>
</protein>
<comment type="caution">
    <text evidence="2">The sequence shown here is derived from an EMBL/GenBank/DDBJ whole genome shotgun (WGS) entry which is preliminary data.</text>
</comment>
<keyword evidence="3" id="KW-1185">Reference proteome</keyword>
<dbReference type="SUPFAM" id="SSF52058">
    <property type="entry name" value="L domain-like"/>
    <property type="match status" value="1"/>
</dbReference>
<sequence length="203" mass="23011">MKNKKYLVTLELVWSQNNEDSRNERDVLEKLKPHTNLKNLTIRNYGGTRLPDWFGSLSTFVSLELSGCKYCFSLPPLGQLPSLKELSISGFDAIVAIGPEFYGNNSSSIAQPFGSLEILKFENMVEWEEWCCFEDHIDAATFTNLKELHIKNCPKLKGQLQRHLPCLTKLVIGGCHQLASSIPMTPVLENLELDECTPSFRLF</sequence>
<organism evidence="2 3">
    <name type="scientific">Quillaja saponaria</name>
    <name type="common">Soap bark tree</name>
    <dbReference type="NCBI Taxonomy" id="32244"/>
    <lineage>
        <taxon>Eukaryota</taxon>
        <taxon>Viridiplantae</taxon>
        <taxon>Streptophyta</taxon>
        <taxon>Embryophyta</taxon>
        <taxon>Tracheophyta</taxon>
        <taxon>Spermatophyta</taxon>
        <taxon>Magnoliopsida</taxon>
        <taxon>eudicotyledons</taxon>
        <taxon>Gunneridae</taxon>
        <taxon>Pentapetalae</taxon>
        <taxon>rosids</taxon>
        <taxon>fabids</taxon>
        <taxon>Fabales</taxon>
        <taxon>Quillajaceae</taxon>
        <taxon>Quillaja</taxon>
    </lineage>
</organism>
<dbReference type="PANTHER" id="PTHR47186:SF26">
    <property type="entry name" value="LEUCINE-RICH REPEAT DOMAIN, L DOMAIN-CONTAINING PROTEIN-RELATED"/>
    <property type="match status" value="1"/>
</dbReference>
<accession>A0AAD7QJ29</accession>
<dbReference type="InterPro" id="IPR056789">
    <property type="entry name" value="LRR_R13L1-DRL21"/>
</dbReference>
<dbReference type="Pfam" id="PF25019">
    <property type="entry name" value="LRR_R13L1-DRL21"/>
    <property type="match status" value="1"/>
</dbReference>
<dbReference type="EMBL" id="JARAOO010000001">
    <property type="protein sequence ID" value="KAJ7982304.1"/>
    <property type="molecule type" value="Genomic_DNA"/>
</dbReference>